<dbReference type="Pfam" id="PF02687">
    <property type="entry name" value="FtsX"/>
    <property type="match status" value="2"/>
</dbReference>
<keyword evidence="10" id="KW-1185">Reference proteome</keyword>
<feature type="transmembrane region" description="Helical" evidence="6">
    <location>
        <begin position="328"/>
        <end position="353"/>
    </location>
</feature>
<feature type="transmembrane region" description="Helical" evidence="6">
    <location>
        <begin position="757"/>
        <end position="777"/>
    </location>
</feature>
<feature type="domain" description="ABC3 transporter permease C-terminal" evidence="7">
    <location>
        <begin position="673"/>
        <end position="786"/>
    </location>
</feature>
<feature type="domain" description="MacB-like periplasmic core" evidence="8">
    <location>
        <begin position="487"/>
        <end position="637"/>
    </location>
</feature>
<dbReference type="GO" id="GO:0005886">
    <property type="term" value="C:plasma membrane"/>
    <property type="evidence" value="ECO:0007669"/>
    <property type="project" value="UniProtKB-SubCell"/>
</dbReference>
<evidence type="ECO:0000313" key="9">
    <source>
        <dbReference type="EMBL" id="AYB35439.1"/>
    </source>
</evidence>
<dbReference type="PANTHER" id="PTHR30572:SF18">
    <property type="entry name" value="ABC-TYPE MACROLIDE FAMILY EXPORT SYSTEM PERMEASE COMPONENT 2"/>
    <property type="match status" value="1"/>
</dbReference>
<proteinExistence type="predicted"/>
<evidence type="ECO:0000259" key="8">
    <source>
        <dbReference type="Pfam" id="PF12704"/>
    </source>
</evidence>
<keyword evidence="3 6" id="KW-0812">Transmembrane</keyword>
<keyword evidence="4 6" id="KW-1133">Transmembrane helix</keyword>
<keyword evidence="2" id="KW-1003">Cell membrane</keyword>
<feature type="transmembrane region" description="Helical" evidence="6">
    <location>
        <begin position="671"/>
        <end position="695"/>
    </location>
</feature>
<dbReference type="AlphaFoldDB" id="A0A385SW39"/>
<dbReference type="GO" id="GO:0022857">
    <property type="term" value="F:transmembrane transporter activity"/>
    <property type="evidence" value="ECO:0007669"/>
    <property type="project" value="TreeGrafter"/>
</dbReference>
<dbReference type="PANTHER" id="PTHR30572">
    <property type="entry name" value="MEMBRANE COMPONENT OF TRANSPORTER-RELATED"/>
    <property type="match status" value="1"/>
</dbReference>
<comment type="subcellular location">
    <subcellularLocation>
        <location evidence="1">Cell membrane</location>
        <topology evidence="1">Multi-pass membrane protein</topology>
    </subcellularLocation>
</comment>
<feature type="domain" description="ABC3 transporter permease C-terminal" evidence="7">
    <location>
        <begin position="287"/>
        <end position="402"/>
    </location>
</feature>
<name>A0A385SW39_9BACT</name>
<dbReference type="Proteomes" id="UP000266183">
    <property type="component" value="Chromosome"/>
</dbReference>
<sequence>MYRSYFIVGWRNLVKKKGYAFINIGGLAVGMAVAMLIGLWIYDEVSFNKVHPNYKRIARVVVGGANSSGPFVQWNTAPPFGNEIRNLYGPQFKHVVMSTNRNQDILAVGDNQVTKTGYYAEPGMAEMLSLKMLSGSWSGLQKKEAVFLSVSTAKALFGDADPMNKLITVTDNKQDLVVTGVYEDIPSGSDFSDMTFLGTWDQFIATNAWVRKDDWRQNGFRTFVQLADGADMQMASDQIKAIRQNHAAAEDAVFNFKVFLHPMSQWRLYSDLENGGGRISLLWLYGSIGLFVLLLACINFMNLATARSEKRAREVGIRKSMGSVRNQLVGQFFSESFLVTGFAFVVALCLTQLALPFFNQIAEKEITIPVSNIFFWMASVGFCLITGLLAGSYPAFYLSSFNAVNVLKGTYRLGRFAVLPRKVLVVVQFTVSITLMVGVIIVFQQIQFGKDRPVGYNREGLIWVNTPTAEIHQHIDVVREELKKSGAVVEIAESLNTVTNVGFVLNGYDWTGAGPDWQSGFPTVWVASEFGKTVGWEFVAGRDFSKDMASDTAAIVLNETAAKYMNLNDPVDKIIKLTLFDKTTSFKVIGVIKDMLMESPFYPVRKTVYMLDNTAHNLVNIRINPNLRAAEALPKIETIFKKYDPATPFDYAFVDEEYARKFSDEELTGKLAFMFAGLAVFISCLGIFGLASFVAEQRAKEISIRKVLGASVGRLWSMLSKDFALLVAISCVIAVPLSWYFMNDWLQQYEYRAPLSWYVFAGASVGAFVITLTTVSYQAIRAALTNPVNSLRSE</sequence>
<feature type="transmembrane region" description="Helical" evidence="6">
    <location>
        <begin position="282"/>
        <end position="304"/>
    </location>
</feature>
<evidence type="ECO:0000256" key="2">
    <source>
        <dbReference type="ARBA" id="ARBA00022475"/>
    </source>
</evidence>
<feature type="transmembrane region" description="Helical" evidence="6">
    <location>
        <begin position="723"/>
        <end position="742"/>
    </location>
</feature>
<dbReference type="InterPro" id="IPR003838">
    <property type="entry name" value="ABC3_permease_C"/>
</dbReference>
<keyword evidence="5 6" id="KW-0472">Membrane</keyword>
<evidence type="ECO:0000256" key="5">
    <source>
        <dbReference type="ARBA" id="ARBA00023136"/>
    </source>
</evidence>
<evidence type="ECO:0000256" key="4">
    <source>
        <dbReference type="ARBA" id="ARBA00022989"/>
    </source>
</evidence>
<feature type="transmembrane region" description="Helical" evidence="6">
    <location>
        <begin position="20"/>
        <end position="42"/>
    </location>
</feature>
<dbReference type="InterPro" id="IPR025857">
    <property type="entry name" value="MacB_PCD"/>
</dbReference>
<evidence type="ECO:0000256" key="1">
    <source>
        <dbReference type="ARBA" id="ARBA00004651"/>
    </source>
</evidence>
<evidence type="ECO:0000313" key="10">
    <source>
        <dbReference type="Proteomes" id="UP000266183"/>
    </source>
</evidence>
<dbReference type="InterPro" id="IPR050250">
    <property type="entry name" value="Macrolide_Exporter_MacB"/>
</dbReference>
<dbReference type="OrthoDB" id="5933722at2"/>
<evidence type="ECO:0000256" key="3">
    <source>
        <dbReference type="ARBA" id="ARBA00022692"/>
    </source>
</evidence>
<gene>
    <name evidence="9" type="ORF">D4L85_07205</name>
</gene>
<evidence type="ECO:0000259" key="7">
    <source>
        <dbReference type="Pfam" id="PF02687"/>
    </source>
</evidence>
<accession>A0A385SW39</accession>
<feature type="transmembrane region" description="Helical" evidence="6">
    <location>
        <begin position="419"/>
        <end position="443"/>
    </location>
</feature>
<evidence type="ECO:0000256" key="6">
    <source>
        <dbReference type="SAM" id="Phobius"/>
    </source>
</evidence>
<dbReference type="EMBL" id="CP032382">
    <property type="protein sequence ID" value="AYB35439.1"/>
    <property type="molecule type" value="Genomic_DNA"/>
</dbReference>
<organism evidence="9 10">
    <name type="scientific">Chryseolinea soli</name>
    <dbReference type="NCBI Taxonomy" id="2321403"/>
    <lineage>
        <taxon>Bacteria</taxon>
        <taxon>Pseudomonadati</taxon>
        <taxon>Bacteroidota</taxon>
        <taxon>Cytophagia</taxon>
        <taxon>Cytophagales</taxon>
        <taxon>Fulvivirgaceae</taxon>
        <taxon>Chryseolinea</taxon>
    </lineage>
</organism>
<dbReference type="Pfam" id="PF12704">
    <property type="entry name" value="MacB_PCD"/>
    <property type="match status" value="2"/>
</dbReference>
<dbReference type="KEGG" id="chk:D4L85_07205"/>
<reference evidence="10" key="1">
    <citation type="submission" date="2018-09" db="EMBL/GenBank/DDBJ databases">
        <title>Chryseolinea sp. KIS68-18 isolated from soil.</title>
        <authorList>
            <person name="Weon H.-Y."/>
            <person name="Kwon S.-W."/>
            <person name="Lee S.A."/>
        </authorList>
    </citation>
    <scope>NUCLEOTIDE SEQUENCE [LARGE SCALE GENOMIC DNA]</scope>
    <source>
        <strain evidence="10">KIS68-18</strain>
    </source>
</reference>
<feature type="domain" description="MacB-like periplasmic core" evidence="8">
    <location>
        <begin position="21"/>
        <end position="241"/>
    </location>
</feature>
<protein>
    <submittedName>
        <fullName evidence="9">ABC transporter permease</fullName>
    </submittedName>
</protein>
<feature type="transmembrane region" description="Helical" evidence="6">
    <location>
        <begin position="373"/>
        <end position="398"/>
    </location>
</feature>